<evidence type="ECO:0000259" key="3">
    <source>
        <dbReference type="Pfam" id="PF26628"/>
    </source>
</evidence>
<accession>A0A2W1N0L9</accession>
<dbReference type="EMBL" id="QKSB01000002">
    <property type="protein sequence ID" value="PZE17777.1"/>
    <property type="molecule type" value="Genomic_DNA"/>
</dbReference>
<evidence type="ECO:0000259" key="2">
    <source>
        <dbReference type="Pfam" id="PF18962"/>
    </source>
</evidence>
<sequence length="612" mass="66942">MKLVIFISLVLFFADSGSSQTGPGGVGNSTNNGLWLKADDILQLNNTAVSLWTDFSGNNNDAKQNSTTTQPIFLTSSSINGMPIVRLDGIDDEMAVADSPILDGNSGITYYSVIRPNNLDGEPRGILGKRITFTIDTEYAYTWFFFDGNRINLDVNTQNNRFNSAPSAYANGTNYILGWDYDGTRATNLRCRLRDGSTVVKVAAESGAIMSASNQDLAIGALNVNYGQYLGADYAEIIHFNHSLDSLDHLLVQNYLSAKYDIAITHNDLYDEDDAANGDYDFDVAGIGRISLSEINTEAQGSGIVRILNPTDLDNNEFMIWGHNNGITQANEIVDIPTSLEARSERVWRVSEVNGGKSAIDVGAVDIRFDLTGLGPVTASDLRLLVDSDNDGTFADENPILGATLVSGNVYQFSAVSAIQNNLRFTIGTINVSQTPLPITLTKFTADLINENLVALNWQTASEINNDYFTLERSSNGADWNSFEKVKGAGNSSTTINYEALDKTPFPGISYYRLKQTDFNGNNIYSESISVLINTENDIHLFPNPTTYLLTITGNAQELSVINIYNMLGQDVTNHIQKTVKSGAEIQLDLSELETGIYYIKTKSKSSKVVKE</sequence>
<dbReference type="OrthoDB" id="2582440at2"/>
<comment type="caution">
    <text evidence="4">The sequence shown here is derived from an EMBL/GenBank/DDBJ whole genome shotgun (WGS) entry which is preliminary data.</text>
</comment>
<name>A0A2W1N0L9_9FLAO</name>
<gene>
    <name evidence="4" type="ORF">DNU06_03935</name>
</gene>
<dbReference type="RefSeq" id="WP_111061928.1">
    <property type="nucleotide sequence ID" value="NZ_JBHUCU010000002.1"/>
</dbReference>
<keyword evidence="1" id="KW-0732">Signal</keyword>
<dbReference type="Pfam" id="PF18962">
    <property type="entry name" value="Por_Secre_tail"/>
    <property type="match status" value="1"/>
</dbReference>
<dbReference type="Proteomes" id="UP000249248">
    <property type="component" value="Unassembled WGS sequence"/>
</dbReference>
<dbReference type="InterPro" id="IPR058515">
    <property type="entry name" value="DUF8202"/>
</dbReference>
<feature type="domain" description="DUF8202" evidence="3">
    <location>
        <begin position="252"/>
        <end position="402"/>
    </location>
</feature>
<proteinExistence type="predicted"/>
<evidence type="ECO:0000313" key="5">
    <source>
        <dbReference type="Proteomes" id="UP000249248"/>
    </source>
</evidence>
<dbReference type="NCBIfam" id="TIGR04183">
    <property type="entry name" value="Por_Secre_tail"/>
    <property type="match status" value="1"/>
</dbReference>
<evidence type="ECO:0000313" key="4">
    <source>
        <dbReference type="EMBL" id="PZE17777.1"/>
    </source>
</evidence>
<feature type="domain" description="Secretion system C-terminal sorting" evidence="2">
    <location>
        <begin position="541"/>
        <end position="611"/>
    </location>
</feature>
<evidence type="ECO:0000256" key="1">
    <source>
        <dbReference type="ARBA" id="ARBA00022729"/>
    </source>
</evidence>
<dbReference type="AlphaFoldDB" id="A0A2W1N0L9"/>
<protein>
    <submittedName>
        <fullName evidence="4">Uncharacterized protein</fullName>
    </submittedName>
</protein>
<keyword evidence="5" id="KW-1185">Reference proteome</keyword>
<dbReference type="Pfam" id="PF26628">
    <property type="entry name" value="DUF8202"/>
    <property type="match status" value="1"/>
</dbReference>
<dbReference type="InterPro" id="IPR026444">
    <property type="entry name" value="Secre_tail"/>
</dbReference>
<organism evidence="4 5">
    <name type="scientific">Putridiphycobacter roseus</name>
    <dbReference type="NCBI Taxonomy" id="2219161"/>
    <lineage>
        <taxon>Bacteria</taxon>
        <taxon>Pseudomonadati</taxon>
        <taxon>Bacteroidota</taxon>
        <taxon>Flavobacteriia</taxon>
        <taxon>Flavobacteriales</taxon>
        <taxon>Crocinitomicaceae</taxon>
        <taxon>Putridiphycobacter</taxon>
    </lineage>
</organism>
<reference evidence="4 5" key="1">
    <citation type="submission" date="2018-06" db="EMBL/GenBank/DDBJ databases">
        <title>The draft genome sequence of Crocinitomix sp. SM1701.</title>
        <authorList>
            <person name="Zhang X."/>
        </authorList>
    </citation>
    <scope>NUCLEOTIDE SEQUENCE [LARGE SCALE GENOMIC DNA]</scope>
    <source>
        <strain evidence="4 5">SM1701</strain>
    </source>
</reference>